<proteinExistence type="inferred from homology"/>
<dbReference type="InterPro" id="IPR029063">
    <property type="entry name" value="SAM-dependent_MTases_sf"/>
</dbReference>
<dbReference type="GO" id="GO:0009007">
    <property type="term" value="F:site-specific DNA-methyltransferase (adenine-specific) activity"/>
    <property type="evidence" value="ECO:0007669"/>
    <property type="project" value="UniProtKB-EC"/>
</dbReference>
<keyword evidence="5" id="KW-0949">S-adenosyl-L-methionine</keyword>
<dbReference type="Pfam" id="PF02384">
    <property type="entry name" value="N6_Mtase"/>
    <property type="match status" value="1"/>
</dbReference>
<evidence type="ECO:0000256" key="1">
    <source>
        <dbReference type="ARBA" id="ARBA00006594"/>
    </source>
</evidence>
<evidence type="ECO:0000256" key="7">
    <source>
        <dbReference type="ARBA" id="ARBA00047942"/>
    </source>
</evidence>
<comment type="caution">
    <text evidence="10">The sequence shown here is derived from an EMBL/GenBank/DDBJ whole genome shotgun (WGS) entry which is preliminary data.</text>
</comment>
<dbReference type="OrthoDB" id="9814572at2"/>
<protein>
    <recommendedName>
        <fullName evidence="2">site-specific DNA-methyltransferase (adenine-specific)</fullName>
        <ecNumber evidence="2">2.1.1.72</ecNumber>
    </recommendedName>
</protein>
<keyword evidence="6" id="KW-0680">Restriction system</keyword>
<evidence type="ECO:0000256" key="6">
    <source>
        <dbReference type="ARBA" id="ARBA00022747"/>
    </source>
</evidence>
<evidence type="ECO:0000313" key="11">
    <source>
        <dbReference type="Proteomes" id="UP000307244"/>
    </source>
</evidence>
<dbReference type="InterPro" id="IPR022749">
    <property type="entry name" value="D12N6_MeTrfase_N"/>
</dbReference>
<evidence type="ECO:0000259" key="8">
    <source>
        <dbReference type="Pfam" id="PF02384"/>
    </source>
</evidence>
<dbReference type="SUPFAM" id="SSF53335">
    <property type="entry name" value="S-adenosyl-L-methionine-dependent methyltransferases"/>
    <property type="match status" value="1"/>
</dbReference>
<accession>A0A4U1CJ16</accession>
<dbReference type="InterPro" id="IPR003356">
    <property type="entry name" value="DNA_methylase_A-5"/>
</dbReference>
<dbReference type="Gene3D" id="1.20.1260.30">
    <property type="match status" value="1"/>
</dbReference>
<dbReference type="RefSeq" id="WP_136836689.1">
    <property type="nucleotide sequence ID" value="NZ_SWBQ01000004.1"/>
</dbReference>
<comment type="catalytic activity">
    <reaction evidence="7">
        <text>a 2'-deoxyadenosine in DNA + S-adenosyl-L-methionine = an N(6)-methyl-2'-deoxyadenosine in DNA + S-adenosyl-L-homocysteine + H(+)</text>
        <dbReference type="Rhea" id="RHEA:15197"/>
        <dbReference type="Rhea" id="RHEA-COMP:12418"/>
        <dbReference type="Rhea" id="RHEA-COMP:12419"/>
        <dbReference type="ChEBI" id="CHEBI:15378"/>
        <dbReference type="ChEBI" id="CHEBI:57856"/>
        <dbReference type="ChEBI" id="CHEBI:59789"/>
        <dbReference type="ChEBI" id="CHEBI:90615"/>
        <dbReference type="ChEBI" id="CHEBI:90616"/>
        <dbReference type="EC" id="2.1.1.72"/>
    </reaction>
</comment>
<evidence type="ECO:0000313" key="10">
    <source>
        <dbReference type="EMBL" id="TKC04866.1"/>
    </source>
</evidence>
<dbReference type="Gene3D" id="3.40.50.150">
    <property type="entry name" value="Vaccinia Virus protein VP39"/>
    <property type="match status" value="1"/>
</dbReference>
<dbReference type="GO" id="GO:0003677">
    <property type="term" value="F:DNA binding"/>
    <property type="evidence" value="ECO:0007669"/>
    <property type="project" value="InterPro"/>
</dbReference>
<keyword evidence="3 10" id="KW-0489">Methyltransferase</keyword>
<reference evidence="10 11" key="1">
    <citation type="submission" date="2019-04" db="EMBL/GenBank/DDBJ databases">
        <title>Pedobacter sp. RP-3-15 sp. nov., isolated from Arctic soil.</title>
        <authorList>
            <person name="Dahal R.H."/>
            <person name="Kim D.-U."/>
        </authorList>
    </citation>
    <scope>NUCLEOTIDE SEQUENCE [LARGE SCALE GENOMIC DNA]</scope>
    <source>
        <strain evidence="10 11">RP-3-15</strain>
    </source>
</reference>
<dbReference type="GO" id="GO:0032259">
    <property type="term" value="P:methylation"/>
    <property type="evidence" value="ECO:0007669"/>
    <property type="project" value="UniProtKB-KW"/>
</dbReference>
<evidence type="ECO:0000256" key="5">
    <source>
        <dbReference type="ARBA" id="ARBA00022691"/>
    </source>
</evidence>
<dbReference type="AlphaFoldDB" id="A0A4U1CJ16"/>
<dbReference type="Proteomes" id="UP000307244">
    <property type="component" value="Unassembled WGS sequence"/>
</dbReference>
<feature type="domain" description="DNA methylase adenine-specific" evidence="8">
    <location>
        <begin position="112"/>
        <end position="427"/>
    </location>
</feature>
<dbReference type="GO" id="GO:0009307">
    <property type="term" value="P:DNA restriction-modification system"/>
    <property type="evidence" value="ECO:0007669"/>
    <property type="project" value="UniProtKB-KW"/>
</dbReference>
<feature type="domain" description="N6 adenine-specific DNA methyltransferase N-terminal" evidence="9">
    <location>
        <begin position="4"/>
        <end position="56"/>
    </location>
</feature>
<keyword evidence="4 10" id="KW-0808">Transferase</keyword>
<dbReference type="InterPro" id="IPR051537">
    <property type="entry name" value="DNA_Adenine_Mtase"/>
</dbReference>
<dbReference type="PRINTS" id="PR00507">
    <property type="entry name" value="N12N6MTFRASE"/>
</dbReference>
<keyword evidence="11" id="KW-1185">Reference proteome</keyword>
<name>A0A4U1CJ16_9SPHI</name>
<dbReference type="EC" id="2.1.1.72" evidence="2"/>
<organism evidence="10 11">
    <name type="scientific">Pedobacter frigoris</name>
    <dbReference type="NCBI Taxonomy" id="2571272"/>
    <lineage>
        <taxon>Bacteria</taxon>
        <taxon>Pseudomonadati</taxon>
        <taxon>Bacteroidota</taxon>
        <taxon>Sphingobacteriia</taxon>
        <taxon>Sphingobacteriales</taxon>
        <taxon>Sphingobacteriaceae</taxon>
        <taxon>Pedobacter</taxon>
    </lineage>
</organism>
<dbReference type="PANTHER" id="PTHR42933:SF4">
    <property type="entry name" value="TYPE I RESTRICTION ENZYME ECOKI METHYLASE SUBUNIT"/>
    <property type="match status" value="1"/>
</dbReference>
<evidence type="ECO:0000259" key="9">
    <source>
        <dbReference type="Pfam" id="PF12161"/>
    </source>
</evidence>
<dbReference type="GO" id="GO:0008170">
    <property type="term" value="F:N-methyltransferase activity"/>
    <property type="evidence" value="ECO:0007669"/>
    <property type="project" value="InterPro"/>
</dbReference>
<sequence>MDLVNKFWNFCHTLRHEGVDYIDYIEELTYLLFLKIADEREIEIPKGCSWNDLIIYEEEDLLKRYNSILSELSREKSILGDIFSQPMAKIRNASSLKKLLNLIDEVNWSEFDKDVLGAMFEGLLEKAANESKKGAGQYFTPRPLIEAIIRVMKPDPLESPNFKISDVACGTAGFIISSFEWWKKNSSLKLSKVQKEKVFAKTYFGQELVVRPRRMAQMNLYLHGIEPNIRLGDTIYEPLSDERFSCILTNPPFGSKGSNQLPDRSDFLVKTSNKQLNFVQHVISSLEDKGRAAIVLPDNVLFEDKAIELWRHAMKFCNVHTILRLPNGTFTPYAQGVKANVIFLQKGLPTENVWIFDARNNIEGITKIDRPLNRSHFDEFEANYGQDPNGLSPRKGQGIDGRFRKFSIKEIKEQNYRLDFTWLIDKSSENNFEEISSEEIVTEAINKIKGMLLDLEDVLSQIEK</sequence>
<gene>
    <name evidence="10" type="ORF">FA047_13915</name>
</gene>
<dbReference type="PANTHER" id="PTHR42933">
    <property type="entry name" value="SLR6095 PROTEIN"/>
    <property type="match status" value="1"/>
</dbReference>
<dbReference type="Pfam" id="PF12161">
    <property type="entry name" value="HsdM_N"/>
    <property type="match status" value="1"/>
</dbReference>
<evidence type="ECO:0000256" key="4">
    <source>
        <dbReference type="ARBA" id="ARBA00022679"/>
    </source>
</evidence>
<dbReference type="EMBL" id="SWBQ01000004">
    <property type="protein sequence ID" value="TKC04866.1"/>
    <property type="molecule type" value="Genomic_DNA"/>
</dbReference>
<evidence type="ECO:0000256" key="3">
    <source>
        <dbReference type="ARBA" id="ARBA00022603"/>
    </source>
</evidence>
<dbReference type="InterPro" id="IPR038333">
    <property type="entry name" value="T1MK-like_N_sf"/>
</dbReference>
<evidence type="ECO:0000256" key="2">
    <source>
        <dbReference type="ARBA" id="ARBA00011900"/>
    </source>
</evidence>
<comment type="similarity">
    <text evidence="1">Belongs to the N(4)/N(6)-methyltransferase family.</text>
</comment>